<keyword evidence="1" id="KW-0805">Transcription regulation</keyword>
<sequence>MRVVTIEEHPIGTELLIRSSSTATMLLSEPASGADRRPNRDLASPGEQISAALDALLAALAEVRRTTSPTAVLEYAPKALAASGVFHRVMLSRVSGSTWFPDVVYEADGQRQPSVVFDGRPGGRIEDLQIPLASPLVEAEVVRRRLPALVLDAEHEARVHRQLLERMQTSEYVVAPITAGSTVIGLLHADRPSDGRPLTVAHRDLLRMFADGVGLSYEQTLLIERIDRQRKYVLDACDAAARSVTSADVTAPKPLRVNTVALPQPEAPESAAPPKICRTSSNPSSERRDSSRLTTLTSREREVLALLASGATNAQLADQLTVAESTVKSHVKHILHKLNAGNRAAAISYYLRETRGENRSRR</sequence>
<dbReference type="InterPro" id="IPR003018">
    <property type="entry name" value="GAF"/>
</dbReference>
<protein>
    <submittedName>
        <fullName evidence="6">LuxR family transcriptional regulator</fullName>
    </submittedName>
</protein>
<dbReference type="STRING" id="134601.AFA91_08480"/>
<evidence type="ECO:0000256" key="2">
    <source>
        <dbReference type="ARBA" id="ARBA00023125"/>
    </source>
</evidence>
<gene>
    <name evidence="6" type="ORF">AFA91_08480</name>
</gene>
<dbReference type="PROSITE" id="PS50043">
    <property type="entry name" value="HTH_LUXR_2"/>
    <property type="match status" value="1"/>
</dbReference>
<dbReference type="EMBL" id="CP012150">
    <property type="protein sequence ID" value="AKS31908.1"/>
    <property type="molecule type" value="Genomic_DNA"/>
</dbReference>
<dbReference type="PANTHER" id="PTHR44688:SF16">
    <property type="entry name" value="DNA-BINDING TRANSCRIPTIONAL ACTIVATOR DEVR_DOSR"/>
    <property type="match status" value="1"/>
</dbReference>
<evidence type="ECO:0000256" key="1">
    <source>
        <dbReference type="ARBA" id="ARBA00023015"/>
    </source>
</evidence>
<dbReference type="Pfam" id="PF00196">
    <property type="entry name" value="GerE"/>
    <property type="match status" value="1"/>
</dbReference>
<dbReference type="InterPro" id="IPR029016">
    <property type="entry name" value="GAF-like_dom_sf"/>
</dbReference>
<keyword evidence="2" id="KW-0238">DNA-binding</keyword>
<feature type="region of interest" description="Disordered" evidence="4">
    <location>
        <begin position="259"/>
        <end position="295"/>
    </location>
</feature>
<evidence type="ECO:0000256" key="4">
    <source>
        <dbReference type="SAM" id="MobiDB-lite"/>
    </source>
</evidence>
<evidence type="ECO:0000256" key="3">
    <source>
        <dbReference type="ARBA" id="ARBA00023163"/>
    </source>
</evidence>
<dbReference type="Gene3D" id="1.10.10.10">
    <property type="entry name" value="Winged helix-like DNA-binding domain superfamily/Winged helix DNA-binding domain"/>
    <property type="match status" value="1"/>
</dbReference>
<dbReference type="PRINTS" id="PR00038">
    <property type="entry name" value="HTHLUXR"/>
</dbReference>
<dbReference type="SUPFAM" id="SSF46894">
    <property type="entry name" value="C-terminal effector domain of the bipartite response regulators"/>
    <property type="match status" value="1"/>
</dbReference>
<evidence type="ECO:0000313" key="7">
    <source>
        <dbReference type="Proteomes" id="UP000062255"/>
    </source>
</evidence>
<feature type="compositionally biased region" description="Low complexity" evidence="4">
    <location>
        <begin position="261"/>
        <end position="284"/>
    </location>
</feature>
<evidence type="ECO:0000259" key="5">
    <source>
        <dbReference type="PROSITE" id="PS50043"/>
    </source>
</evidence>
<feature type="domain" description="HTH luxR-type" evidence="5">
    <location>
        <begin position="289"/>
        <end position="354"/>
    </location>
</feature>
<dbReference type="SUPFAM" id="SSF55781">
    <property type="entry name" value="GAF domain-like"/>
    <property type="match status" value="1"/>
</dbReference>
<name>A0A0K0X3L4_MYCGD</name>
<reference evidence="6 7" key="1">
    <citation type="submission" date="2015-07" db="EMBL/GenBank/DDBJ databases">
        <title>Complete genome sequence of Mycobacterium goodii X7B, a facultative thermophilic biodesulfurizing bacterium.</title>
        <authorList>
            <person name="Yu B."/>
            <person name="Li F."/>
            <person name="Xu P."/>
        </authorList>
    </citation>
    <scope>NUCLEOTIDE SEQUENCE [LARGE SCALE GENOMIC DNA]</scope>
    <source>
        <strain evidence="6 7">X7B</strain>
    </source>
</reference>
<proteinExistence type="predicted"/>
<dbReference type="AlphaFoldDB" id="A0A0K0X3L4"/>
<evidence type="ECO:0000313" key="6">
    <source>
        <dbReference type="EMBL" id="AKS31908.1"/>
    </source>
</evidence>
<dbReference type="Gene3D" id="3.30.450.40">
    <property type="match status" value="1"/>
</dbReference>
<dbReference type="GO" id="GO:0003677">
    <property type="term" value="F:DNA binding"/>
    <property type="evidence" value="ECO:0007669"/>
    <property type="project" value="UniProtKB-KW"/>
</dbReference>
<dbReference type="Proteomes" id="UP000062255">
    <property type="component" value="Chromosome"/>
</dbReference>
<dbReference type="KEGG" id="mgo:AFA91_08480"/>
<organism evidence="6 7">
    <name type="scientific">Mycolicibacterium goodii</name>
    <name type="common">Mycobacterium goodii</name>
    <dbReference type="NCBI Taxonomy" id="134601"/>
    <lineage>
        <taxon>Bacteria</taxon>
        <taxon>Bacillati</taxon>
        <taxon>Actinomycetota</taxon>
        <taxon>Actinomycetes</taxon>
        <taxon>Mycobacteriales</taxon>
        <taxon>Mycobacteriaceae</taxon>
        <taxon>Mycolicibacterium</taxon>
    </lineage>
</organism>
<dbReference type="PATRIC" id="fig|134601.6.peg.1755"/>
<accession>A0A0K0X3L4</accession>
<dbReference type="PANTHER" id="PTHR44688">
    <property type="entry name" value="DNA-BINDING TRANSCRIPTIONAL ACTIVATOR DEVR_DOSR"/>
    <property type="match status" value="1"/>
</dbReference>
<dbReference type="InterPro" id="IPR036388">
    <property type="entry name" value="WH-like_DNA-bd_sf"/>
</dbReference>
<dbReference type="InterPro" id="IPR000792">
    <property type="entry name" value="Tscrpt_reg_LuxR_C"/>
</dbReference>
<keyword evidence="3" id="KW-0804">Transcription</keyword>
<dbReference type="GO" id="GO:0006355">
    <property type="term" value="P:regulation of DNA-templated transcription"/>
    <property type="evidence" value="ECO:0007669"/>
    <property type="project" value="InterPro"/>
</dbReference>
<dbReference type="SMART" id="SM00421">
    <property type="entry name" value="HTH_LUXR"/>
    <property type="match status" value="1"/>
</dbReference>
<dbReference type="CDD" id="cd06170">
    <property type="entry name" value="LuxR_C_like"/>
    <property type="match status" value="1"/>
</dbReference>
<dbReference type="InterPro" id="IPR016032">
    <property type="entry name" value="Sig_transdc_resp-reg_C-effctor"/>
</dbReference>
<dbReference type="Pfam" id="PF01590">
    <property type="entry name" value="GAF"/>
    <property type="match status" value="1"/>
</dbReference>
<dbReference type="SMART" id="SM00065">
    <property type="entry name" value="GAF"/>
    <property type="match status" value="1"/>
</dbReference>